<gene>
    <name evidence="19" type="ORF">FYJ87_09305</name>
</gene>
<dbReference type="EC" id="2.7.13.3" evidence="3"/>
<evidence type="ECO:0000256" key="15">
    <source>
        <dbReference type="SAM" id="MobiDB-lite"/>
    </source>
</evidence>
<keyword evidence="11 16" id="KW-1133">Transmembrane helix</keyword>
<feature type="transmembrane region" description="Helical" evidence="16">
    <location>
        <begin position="308"/>
        <end position="328"/>
    </location>
</feature>
<dbReference type="RefSeq" id="WP_148813300.1">
    <property type="nucleotide sequence ID" value="NZ_VSZI01000002.1"/>
</dbReference>
<evidence type="ECO:0000256" key="12">
    <source>
        <dbReference type="ARBA" id="ARBA00023012"/>
    </source>
</evidence>
<feature type="compositionally biased region" description="Pro residues" evidence="15">
    <location>
        <begin position="1"/>
        <end position="10"/>
    </location>
</feature>
<dbReference type="Gene3D" id="1.10.287.130">
    <property type="match status" value="1"/>
</dbReference>
<dbReference type="Pfam" id="PF02518">
    <property type="entry name" value="HATPase_c"/>
    <property type="match status" value="1"/>
</dbReference>
<dbReference type="FunFam" id="3.30.565.10:FF:000013">
    <property type="entry name" value="Two-component sensor histidine kinase"/>
    <property type="match status" value="1"/>
</dbReference>
<keyword evidence="7 16" id="KW-0812">Transmembrane</keyword>
<dbReference type="GO" id="GO:0005886">
    <property type="term" value="C:plasma membrane"/>
    <property type="evidence" value="ECO:0007669"/>
    <property type="project" value="UniProtKB-SubCell"/>
</dbReference>
<dbReference type="Gene3D" id="3.30.565.10">
    <property type="entry name" value="Histidine kinase-like ATPase, C-terminal domain"/>
    <property type="match status" value="1"/>
</dbReference>
<name>A0A5D4FS21_9CORY</name>
<evidence type="ECO:0000313" key="20">
    <source>
        <dbReference type="Proteomes" id="UP000324726"/>
    </source>
</evidence>
<keyword evidence="4" id="KW-1003">Cell membrane</keyword>
<evidence type="ECO:0000256" key="11">
    <source>
        <dbReference type="ARBA" id="ARBA00022989"/>
    </source>
</evidence>
<dbReference type="InterPro" id="IPR003594">
    <property type="entry name" value="HATPase_dom"/>
</dbReference>
<dbReference type="GO" id="GO:0000155">
    <property type="term" value="F:phosphorelay sensor kinase activity"/>
    <property type="evidence" value="ECO:0007669"/>
    <property type="project" value="InterPro"/>
</dbReference>
<dbReference type="PANTHER" id="PTHR43547">
    <property type="entry name" value="TWO-COMPONENT HISTIDINE KINASE"/>
    <property type="match status" value="1"/>
</dbReference>
<feature type="compositionally biased region" description="Basic and acidic residues" evidence="15">
    <location>
        <begin position="634"/>
        <end position="650"/>
    </location>
</feature>
<evidence type="ECO:0000256" key="1">
    <source>
        <dbReference type="ARBA" id="ARBA00000085"/>
    </source>
</evidence>
<dbReference type="Pfam" id="PF00672">
    <property type="entry name" value="HAMP"/>
    <property type="match status" value="1"/>
</dbReference>
<dbReference type="Proteomes" id="UP000324726">
    <property type="component" value="Unassembled WGS sequence"/>
</dbReference>
<keyword evidence="13 16" id="KW-0472">Membrane</keyword>
<evidence type="ECO:0000259" key="17">
    <source>
        <dbReference type="PROSITE" id="PS50109"/>
    </source>
</evidence>
<evidence type="ECO:0000256" key="8">
    <source>
        <dbReference type="ARBA" id="ARBA00022741"/>
    </source>
</evidence>
<dbReference type="InterPro" id="IPR003661">
    <property type="entry name" value="HisK_dim/P_dom"/>
</dbReference>
<dbReference type="CDD" id="cd00082">
    <property type="entry name" value="HisKA"/>
    <property type="match status" value="1"/>
</dbReference>
<dbReference type="PROSITE" id="PS50109">
    <property type="entry name" value="HIS_KIN"/>
    <property type="match status" value="1"/>
</dbReference>
<dbReference type="InterPro" id="IPR005467">
    <property type="entry name" value="His_kinase_dom"/>
</dbReference>
<dbReference type="InterPro" id="IPR036890">
    <property type="entry name" value="HATPase_C_sf"/>
</dbReference>
<evidence type="ECO:0000256" key="9">
    <source>
        <dbReference type="ARBA" id="ARBA00022777"/>
    </source>
</evidence>
<protein>
    <recommendedName>
        <fullName evidence="14">Sensor histidine kinase MtrB</fullName>
        <ecNumber evidence="3">2.7.13.3</ecNumber>
    </recommendedName>
</protein>
<keyword evidence="9 19" id="KW-0418">Kinase</keyword>
<comment type="caution">
    <text evidence="19">The sequence shown here is derived from an EMBL/GenBank/DDBJ whole genome shotgun (WGS) entry which is preliminary data.</text>
</comment>
<dbReference type="PRINTS" id="PR00344">
    <property type="entry name" value="BCTRLSENSOR"/>
</dbReference>
<evidence type="ECO:0000256" key="7">
    <source>
        <dbReference type="ARBA" id="ARBA00022692"/>
    </source>
</evidence>
<dbReference type="Gene3D" id="6.10.340.10">
    <property type="match status" value="1"/>
</dbReference>
<keyword evidence="12" id="KW-0902">Two-component regulatory system</keyword>
<feature type="compositionally biased region" description="Low complexity" evidence="15">
    <location>
        <begin position="58"/>
        <end position="88"/>
    </location>
</feature>
<organism evidence="19 20">
    <name type="scientific">Corynebacterium urealyticum</name>
    <dbReference type="NCBI Taxonomy" id="43771"/>
    <lineage>
        <taxon>Bacteria</taxon>
        <taxon>Bacillati</taxon>
        <taxon>Actinomycetota</taxon>
        <taxon>Actinomycetes</taxon>
        <taxon>Mycobacteriales</taxon>
        <taxon>Corynebacteriaceae</taxon>
        <taxon>Corynebacterium</taxon>
    </lineage>
</organism>
<keyword evidence="10" id="KW-0067">ATP-binding</keyword>
<evidence type="ECO:0000256" key="13">
    <source>
        <dbReference type="ARBA" id="ARBA00023136"/>
    </source>
</evidence>
<feature type="domain" description="HAMP" evidence="18">
    <location>
        <begin position="329"/>
        <end position="381"/>
    </location>
</feature>
<dbReference type="Pfam" id="PF00512">
    <property type="entry name" value="HisKA"/>
    <property type="match status" value="1"/>
</dbReference>
<reference evidence="19 20" key="1">
    <citation type="submission" date="2019-08" db="EMBL/GenBank/DDBJ databases">
        <title>Draft genome of C. urealyticum strain VH4248.</title>
        <authorList>
            <person name="Navas J."/>
        </authorList>
    </citation>
    <scope>NUCLEOTIDE SEQUENCE [LARGE SCALE GENOMIC DNA]</scope>
    <source>
        <strain evidence="19 20">VH4248</strain>
    </source>
</reference>
<dbReference type="InterPro" id="IPR004358">
    <property type="entry name" value="Sig_transdc_His_kin-like_C"/>
</dbReference>
<dbReference type="CDD" id="cd06225">
    <property type="entry name" value="HAMP"/>
    <property type="match status" value="1"/>
</dbReference>
<evidence type="ECO:0000313" key="19">
    <source>
        <dbReference type="EMBL" id="TYR17020.1"/>
    </source>
</evidence>
<evidence type="ECO:0000256" key="6">
    <source>
        <dbReference type="ARBA" id="ARBA00022679"/>
    </source>
</evidence>
<feature type="compositionally biased region" description="Basic and acidic residues" evidence="15">
    <location>
        <begin position="691"/>
        <end position="700"/>
    </location>
</feature>
<evidence type="ECO:0000256" key="4">
    <source>
        <dbReference type="ARBA" id="ARBA00022475"/>
    </source>
</evidence>
<dbReference type="FunFam" id="1.10.287.130:FF:000010">
    <property type="entry name" value="Two-component sensor histidine kinase"/>
    <property type="match status" value="1"/>
</dbReference>
<comment type="catalytic activity">
    <reaction evidence="1">
        <text>ATP + protein L-histidine = ADP + protein N-phospho-L-histidine.</text>
        <dbReference type="EC" id="2.7.13.3"/>
    </reaction>
</comment>
<dbReference type="SMART" id="SM00388">
    <property type="entry name" value="HisKA"/>
    <property type="match status" value="1"/>
</dbReference>
<dbReference type="SUPFAM" id="SSF55874">
    <property type="entry name" value="ATPase domain of HSP90 chaperone/DNA topoisomerase II/histidine kinase"/>
    <property type="match status" value="1"/>
</dbReference>
<accession>A0A5D4FS21</accession>
<evidence type="ECO:0000256" key="16">
    <source>
        <dbReference type="SAM" id="Phobius"/>
    </source>
</evidence>
<evidence type="ECO:0000256" key="10">
    <source>
        <dbReference type="ARBA" id="ARBA00022840"/>
    </source>
</evidence>
<dbReference type="SUPFAM" id="SSF47384">
    <property type="entry name" value="Homodimeric domain of signal transducing histidine kinase"/>
    <property type="match status" value="1"/>
</dbReference>
<proteinExistence type="predicted"/>
<feature type="domain" description="Histidine kinase" evidence="17">
    <location>
        <begin position="396"/>
        <end position="613"/>
    </location>
</feature>
<dbReference type="SMART" id="SM00304">
    <property type="entry name" value="HAMP"/>
    <property type="match status" value="1"/>
</dbReference>
<dbReference type="InterPro" id="IPR003660">
    <property type="entry name" value="HAMP_dom"/>
</dbReference>
<feature type="transmembrane region" description="Helical" evidence="16">
    <location>
        <begin position="138"/>
        <end position="161"/>
    </location>
</feature>
<dbReference type="SUPFAM" id="SSF158472">
    <property type="entry name" value="HAMP domain-like"/>
    <property type="match status" value="1"/>
</dbReference>
<dbReference type="CDD" id="cd00075">
    <property type="entry name" value="HATPase"/>
    <property type="match status" value="1"/>
</dbReference>
<feature type="region of interest" description="Disordered" evidence="15">
    <location>
        <begin position="634"/>
        <end position="700"/>
    </location>
</feature>
<dbReference type="EMBL" id="VSZI01000002">
    <property type="protein sequence ID" value="TYR17020.1"/>
    <property type="molecule type" value="Genomic_DNA"/>
</dbReference>
<evidence type="ECO:0000259" key="18">
    <source>
        <dbReference type="PROSITE" id="PS50885"/>
    </source>
</evidence>
<comment type="subcellular location">
    <subcellularLocation>
        <location evidence="2">Cell membrane</location>
        <topology evidence="2">Multi-pass membrane protein</topology>
    </subcellularLocation>
</comment>
<dbReference type="PANTHER" id="PTHR43547:SF2">
    <property type="entry name" value="HYBRID SIGNAL TRANSDUCTION HISTIDINE KINASE C"/>
    <property type="match status" value="1"/>
</dbReference>
<evidence type="ECO:0000256" key="3">
    <source>
        <dbReference type="ARBA" id="ARBA00012438"/>
    </source>
</evidence>
<sequence length="700" mass="73937">MPNPVPPNGPAGPDALADTESHRPAGSSVRADGGGSVPSMGGDRVAQPGESTLAAASAGEGTQPAEAPGEAAAAGSSAAAPGASDPGAVHSSLELDAAPASGPEKPTWRSALRHPAATAKSLWYRLLFKWRTSIQVRVIGSVFLSSVLVIVALGFVLIGFLNQQLLDAKYSSATEEIHRARATVEEQIAATDTSNPLPVRLSAARAVLADSGSTAKSSSAVYEPVLMASSSAGDEVRVPQEAVIPPKLRNFVQQGQVAYQYTTMTEGTQTFKALVIGTPVASDVSGIELYLVLPLDAEETTLNLMRGLLLAGAIVLLVLLVVIAWVFAQQLTVPVRSASRIAERFAAGHLRERMVVEGQDEVARLSISFNEMAESLSAQIRNLEEFGSLQRQFTSDVSHELRTPLTTVRMAADLIKDNAENLDPMTARAAELMDNELDRFEMLLGDLLEISRHDAGQANLSAEKIDMRGVVHSALAQVRGLAEDLGVEFRLDLPEEPVTAEVDSRRVERILRNLLANAVDHSEGHPVEVALAATERNVAITVTDHGVGLNPGEEEMVFNRFWRSDPSRERRTGGTGLGLAIAREDAKLHGGVLDAIGEPGVGSCFRLTVPRKAGSAVGTSPLPLAVTAAIEHDADEPAHEEPQEDVRRAEESEDSDTQATGANEAPALGTSADQPGEQATDHAPGLISGDDAQRPEGEES</sequence>
<evidence type="ECO:0000256" key="14">
    <source>
        <dbReference type="ARBA" id="ARBA00035305"/>
    </source>
</evidence>
<keyword evidence="5" id="KW-0597">Phosphoprotein</keyword>
<evidence type="ECO:0000256" key="5">
    <source>
        <dbReference type="ARBA" id="ARBA00022553"/>
    </source>
</evidence>
<dbReference type="SMART" id="SM00387">
    <property type="entry name" value="HATPase_c"/>
    <property type="match status" value="1"/>
</dbReference>
<evidence type="ECO:0000256" key="2">
    <source>
        <dbReference type="ARBA" id="ARBA00004651"/>
    </source>
</evidence>
<dbReference type="InterPro" id="IPR047669">
    <property type="entry name" value="MtrAB_MtrB"/>
</dbReference>
<dbReference type="NCBIfam" id="NF040691">
    <property type="entry name" value="MtrAB_MtrB"/>
    <property type="match status" value="1"/>
</dbReference>
<dbReference type="AlphaFoldDB" id="A0A5D4FS21"/>
<dbReference type="InterPro" id="IPR036097">
    <property type="entry name" value="HisK_dim/P_sf"/>
</dbReference>
<keyword evidence="6" id="KW-0808">Transferase</keyword>
<feature type="region of interest" description="Disordered" evidence="15">
    <location>
        <begin position="1"/>
        <end position="90"/>
    </location>
</feature>
<keyword evidence="8" id="KW-0547">Nucleotide-binding</keyword>
<dbReference type="PROSITE" id="PS50885">
    <property type="entry name" value="HAMP"/>
    <property type="match status" value="1"/>
</dbReference>
<dbReference type="GO" id="GO:0005524">
    <property type="term" value="F:ATP binding"/>
    <property type="evidence" value="ECO:0007669"/>
    <property type="project" value="UniProtKB-KW"/>
</dbReference>